<evidence type="ECO:0000313" key="1">
    <source>
        <dbReference type="Ensembl" id="ENSSMRP00000012895.1"/>
    </source>
</evidence>
<reference evidence="1" key="2">
    <citation type="submission" date="2025-09" db="UniProtKB">
        <authorList>
            <consortium name="Ensembl"/>
        </authorList>
    </citation>
    <scope>IDENTIFICATION</scope>
</reference>
<organism evidence="1 2">
    <name type="scientific">Salvator merianae</name>
    <name type="common">Argentine black and white tegu</name>
    <name type="synonym">Tupinambis merianae</name>
    <dbReference type="NCBI Taxonomy" id="96440"/>
    <lineage>
        <taxon>Eukaryota</taxon>
        <taxon>Metazoa</taxon>
        <taxon>Chordata</taxon>
        <taxon>Craniata</taxon>
        <taxon>Vertebrata</taxon>
        <taxon>Euteleostomi</taxon>
        <taxon>Lepidosauria</taxon>
        <taxon>Squamata</taxon>
        <taxon>Bifurcata</taxon>
        <taxon>Unidentata</taxon>
        <taxon>Episquamata</taxon>
        <taxon>Laterata</taxon>
        <taxon>Teiioidea</taxon>
        <taxon>Teiidae</taxon>
        <taxon>Salvator</taxon>
    </lineage>
</organism>
<sequence>MSVMYQNYYQDYEAIINQVISLELYASSNFVKCFLHPSCEEHKGGHIFLQGIKKPEQDD</sequence>
<accession>A0A8D0C1M2</accession>
<dbReference type="SUPFAM" id="SSF47240">
    <property type="entry name" value="Ferritin-like"/>
    <property type="match status" value="1"/>
</dbReference>
<keyword evidence="2" id="KW-1185">Reference proteome</keyword>
<dbReference type="Ensembl" id="ENSSMRT00000015029.1">
    <property type="protein sequence ID" value="ENSSMRP00000012895.1"/>
    <property type="gene ID" value="ENSSMRG00000010058.1"/>
</dbReference>
<reference evidence="1" key="1">
    <citation type="submission" date="2025-08" db="UniProtKB">
        <authorList>
            <consortium name="Ensembl"/>
        </authorList>
    </citation>
    <scope>IDENTIFICATION</scope>
</reference>
<name>A0A8D0C1M2_SALMN</name>
<dbReference type="Proteomes" id="UP000694421">
    <property type="component" value="Unplaced"/>
</dbReference>
<dbReference type="InterPro" id="IPR009078">
    <property type="entry name" value="Ferritin-like_SF"/>
</dbReference>
<evidence type="ECO:0000313" key="2">
    <source>
        <dbReference type="Proteomes" id="UP000694421"/>
    </source>
</evidence>
<dbReference type="AlphaFoldDB" id="A0A8D0C1M2"/>
<protein>
    <submittedName>
        <fullName evidence="1">Uncharacterized protein</fullName>
    </submittedName>
</protein>
<proteinExistence type="predicted"/>